<evidence type="ECO:0008006" key="6">
    <source>
        <dbReference type="Google" id="ProtNLM"/>
    </source>
</evidence>
<feature type="region of interest" description="Disordered" evidence="1">
    <location>
        <begin position="359"/>
        <end position="401"/>
    </location>
</feature>
<evidence type="ECO:0000256" key="2">
    <source>
        <dbReference type="SAM" id="Phobius"/>
    </source>
</evidence>
<keyword evidence="5" id="KW-1185">Reference proteome</keyword>
<sequence length="401" mass="42947">MYFGNCALVLFFTVVTYSNAATFPSGCSYNDLVGSVHLYKCTFGTVSLPLTYSGFNNPLPQWIQITKINGNMNAGSFTGFGSYDTTQLSHDKNPTLQLFCTTGGSLNLQATSFNTMGYIQEVEISNCNVNLPDNVFSPFGTLNKLTISGGTLTLNAGSFSGLTIAPIDKYTDPAGALIIKDLTLSGDFPTGVFSPINGTKTIRLENIGLTSINSSVFSTNIGLHTLSLKDNAIVDTIPTDFFDGLDGLVNFDQTSFLWTCTCDNVWWWPKSVKKGITIHGAAICNSPADVAGMLVTKYYETSCATTSVCGDTIGVAIGTTCLPIGYLVGFGLIFVMLIFCIVSLACICHMKKTALAGPVKKTRKGPPAPGANKRGGEEEEEEEARRKGVPKRKDEEVDGCD</sequence>
<dbReference type="OrthoDB" id="6113682at2759"/>
<dbReference type="InterPro" id="IPR032675">
    <property type="entry name" value="LRR_dom_sf"/>
</dbReference>
<proteinExistence type="predicted"/>
<feature type="chain" id="PRO_5036481492" description="Leucine-rich repeat-containing protein 15" evidence="3">
    <location>
        <begin position="21"/>
        <end position="401"/>
    </location>
</feature>
<dbReference type="AlphaFoldDB" id="A0A8W8KB57"/>
<protein>
    <recommendedName>
        <fullName evidence="6">Leucine-rich repeat-containing protein 15</fullName>
    </recommendedName>
</protein>
<accession>A0A8W8KB57</accession>
<dbReference type="EnsemblMetazoa" id="G22765.1">
    <property type="protein sequence ID" value="G22765.1:cds"/>
    <property type="gene ID" value="G22765"/>
</dbReference>
<keyword evidence="2" id="KW-0472">Membrane</keyword>
<evidence type="ECO:0000256" key="3">
    <source>
        <dbReference type="SAM" id="SignalP"/>
    </source>
</evidence>
<dbReference type="OMA" id="KCTFGTV"/>
<evidence type="ECO:0000256" key="1">
    <source>
        <dbReference type="SAM" id="MobiDB-lite"/>
    </source>
</evidence>
<dbReference type="SUPFAM" id="SSF52058">
    <property type="entry name" value="L domain-like"/>
    <property type="match status" value="1"/>
</dbReference>
<keyword evidence="2" id="KW-1133">Transmembrane helix</keyword>
<feature type="transmembrane region" description="Helical" evidence="2">
    <location>
        <begin position="324"/>
        <end position="347"/>
    </location>
</feature>
<evidence type="ECO:0000313" key="5">
    <source>
        <dbReference type="Proteomes" id="UP000005408"/>
    </source>
</evidence>
<keyword evidence="3" id="KW-0732">Signal</keyword>
<feature type="signal peptide" evidence="3">
    <location>
        <begin position="1"/>
        <end position="20"/>
    </location>
</feature>
<organism evidence="4 5">
    <name type="scientific">Magallana gigas</name>
    <name type="common">Pacific oyster</name>
    <name type="synonym">Crassostrea gigas</name>
    <dbReference type="NCBI Taxonomy" id="29159"/>
    <lineage>
        <taxon>Eukaryota</taxon>
        <taxon>Metazoa</taxon>
        <taxon>Spiralia</taxon>
        <taxon>Lophotrochozoa</taxon>
        <taxon>Mollusca</taxon>
        <taxon>Bivalvia</taxon>
        <taxon>Autobranchia</taxon>
        <taxon>Pteriomorphia</taxon>
        <taxon>Ostreida</taxon>
        <taxon>Ostreoidea</taxon>
        <taxon>Ostreidae</taxon>
        <taxon>Magallana</taxon>
    </lineage>
</organism>
<feature type="compositionally biased region" description="Basic and acidic residues" evidence="1">
    <location>
        <begin position="383"/>
        <end position="395"/>
    </location>
</feature>
<name>A0A8W8KB57_MAGGI</name>
<dbReference type="Gene3D" id="3.80.10.10">
    <property type="entry name" value="Ribonuclease Inhibitor"/>
    <property type="match status" value="1"/>
</dbReference>
<evidence type="ECO:0000313" key="4">
    <source>
        <dbReference type="EnsemblMetazoa" id="G22765.1:cds"/>
    </source>
</evidence>
<keyword evidence="2" id="KW-0812">Transmembrane</keyword>
<reference evidence="4" key="1">
    <citation type="submission" date="2022-08" db="UniProtKB">
        <authorList>
            <consortium name="EnsemblMetazoa"/>
        </authorList>
    </citation>
    <scope>IDENTIFICATION</scope>
    <source>
        <strain evidence="4">05x7-T-G4-1.051#20</strain>
    </source>
</reference>
<dbReference type="Proteomes" id="UP000005408">
    <property type="component" value="Unassembled WGS sequence"/>
</dbReference>